<evidence type="ECO:0000256" key="2">
    <source>
        <dbReference type="SAM" id="Phobius"/>
    </source>
</evidence>
<dbReference type="RefSeq" id="WP_098406879.1">
    <property type="nucleotide sequence ID" value="NZ_PDJE01000001.1"/>
</dbReference>
<sequence>MFSTRLLMTCAAIGVGSGIVFTVAGFINGIVAAAAPIVYGLSIGVYFLPGVIAQSLLRLPGVALITSLIAGLVGSAVNPAFIMRYLAAGLAIGLLQEVPFAISRYRYWKPWVFYVAAAVMGVIFGGGVFIGVGMEHFAGWANFVYFGLFAVSPVLFTWLGRVIAAGINKTGVARGVQRDVDRRESRHTRHRHSVRSMTAA</sequence>
<protein>
    <submittedName>
        <fullName evidence="3">Energy-coupling factor transport system substrate-specific component</fullName>
    </submittedName>
</protein>
<dbReference type="EMBL" id="PDJE01000001">
    <property type="protein sequence ID" value="PFG30416.1"/>
    <property type="molecule type" value="Genomic_DNA"/>
</dbReference>
<accession>A0A2A9DVM7</accession>
<evidence type="ECO:0000313" key="3">
    <source>
        <dbReference type="EMBL" id="PFG30416.1"/>
    </source>
</evidence>
<feature type="transmembrane region" description="Helical" evidence="2">
    <location>
        <begin position="83"/>
        <end position="102"/>
    </location>
</feature>
<comment type="caution">
    <text evidence="3">The sequence shown here is derived from an EMBL/GenBank/DDBJ whole genome shotgun (WGS) entry which is preliminary data.</text>
</comment>
<keyword evidence="2" id="KW-0812">Transmembrane</keyword>
<feature type="transmembrane region" description="Helical" evidence="2">
    <location>
        <begin position="111"/>
        <end position="134"/>
    </location>
</feature>
<keyword evidence="2" id="KW-1133">Transmembrane helix</keyword>
<feature type="transmembrane region" description="Helical" evidence="2">
    <location>
        <begin position="59"/>
        <end position="77"/>
    </location>
</feature>
<feature type="transmembrane region" description="Helical" evidence="2">
    <location>
        <begin position="140"/>
        <end position="159"/>
    </location>
</feature>
<reference evidence="3 4" key="1">
    <citation type="submission" date="2017-10" db="EMBL/GenBank/DDBJ databases">
        <title>Sequencing the genomes of 1000 actinobacteria strains.</title>
        <authorList>
            <person name="Klenk H.-P."/>
        </authorList>
    </citation>
    <scope>NUCLEOTIDE SEQUENCE [LARGE SCALE GENOMIC DNA]</scope>
    <source>
        <strain evidence="3 4">DSM 21798</strain>
    </source>
</reference>
<keyword evidence="2" id="KW-0472">Membrane</keyword>
<feature type="compositionally biased region" description="Basic residues" evidence="1">
    <location>
        <begin position="185"/>
        <end position="194"/>
    </location>
</feature>
<evidence type="ECO:0000313" key="4">
    <source>
        <dbReference type="Proteomes" id="UP000221369"/>
    </source>
</evidence>
<organism evidence="3 4">
    <name type="scientific">Paramicrobacterium agarici</name>
    <dbReference type="NCBI Taxonomy" id="630514"/>
    <lineage>
        <taxon>Bacteria</taxon>
        <taxon>Bacillati</taxon>
        <taxon>Actinomycetota</taxon>
        <taxon>Actinomycetes</taxon>
        <taxon>Micrococcales</taxon>
        <taxon>Microbacteriaceae</taxon>
        <taxon>Paramicrobacterium</taxon>
    </lineage>
</organism>
<dbReference type="Proteomes" id="UP000221369">
    <property type="component" value="Unassembled WGS sequence"/>
</dbReference>
<dbReference type="AlphaFoldDB" id="A0A2A9DVM7"/>
<proteinExistence type="predicted"/>
<feature type="transmembrane region" description="Helical" evidence="2">
    <location>
        <begin position="33"/>
        <end position="52"/>
    </location>
</feature>
<gene>
    <name evidence="3" type="ORF">ATJ78_1345</name>
</gene>
<feature type="transmembrane region" description="Helical" evidence="2">
    <location>
        <begin position="7"/>
        <end position="27"/>
    </location>
</feature>
<feature type="region of interest" description="Disordered" evidence="1">
    <location>
        <begin position="178"/>
        <end position="200"/>
    </location>
</feature>
<keyword evidence="4" id="KW-1185">Reference proteome</keyword>
<name>A0A2A9DVM7_9MICO</name>
<evidence type="ECO:0000256" key="1">
    <source>
        <dbReference type="SAM" id="MobiDB-lite"/>
    </source>
</evidence>
<dbReference type="Pfam" id="PF09819">
    <property type="entry name" value="ABC_cobalt"/>
    <property type="match status" value="1"/>
</dbReference>
<dbReference type="InterPro" id="IPR017195">
    <property type="entry name" value="ABC_thiamin-permease_prd"/>
</dbReference>